<reference evidence="7" key="1">
    <citation type="submission" date="2025-08" db="UniProtKB">
        <authorList>
            <consortium name="RefSeq"/>
        </authorList>
    </citation>
    <scope>IDENTIFICATION</scope>
</reference>
<evidence type="ECO:0000313" key="6">
    <source>
        <dbReference type="Proteomes" id="UP001165740"/>
    </source>
</evidence>
<dbReference type="InterPro" id="IPR051844">
    <property type="entry name" value="USH2_Complex_Protein"/>
</dbReference>
<feature type="compositionally biased region" description="Polar residues" evidence="4">
    <location>
        <begin position="542"/>
        <end position="559"/>
    </location>
</feature>
<dbReference type="OMA" id="HLIITIR"/>
<feature type="compositionally biased region" description="Low complexity" evidence="4">
    <location>
        <begin position="862"/>
        <end position="879"/>
    </location>
</feature>
<feature type="region of interest" description="Disordered" evidence="4">
    <location>
        <begin position="358"/>
        <end position="385"/>
    </location>
</feature>
<protein>
    <submittedName>
        <fullName evidence="7">Uncharacterized protein LOC106076994</fullName>
    </submittedName>
</protein>
<feature type="domain" description="PDZ" evidence="5">
    <location>
        <begin position="116"/>
        <end position="198"/>
    </location>
</feature>
<evidence type="ECO:0000256" key="3">
    <source>
        <dbReference type="ARBA" id="ARBA00023273"/>
    </source>
</evidence>
<keyword evidence="2" id="KW-0677">Repeat</keyword>
<dbReference type="GO" id="GO:0042995">
    <property type="term" value="C:cell projection"/>
    <property type="evidence" value="ECO:0007669"/>
    <property type="project" value="UniProtKB-SubCell"/>
</dbReference>
<name>A0A9W2ZH21_BIOGL</name>
<comment type="subcellular location">
    <subcellularLocation>
        <location evidence="1">Cell projection</location>
    </subcellularLocation>
</comment>
<dbReference type="InterPro" id="IPR036034">
    <property type="entry name" value="PDZ_sf"/>
</dbReference>
<dbReference type="Proteomes" id="UP001165740">
    <property type="component" value="Chromosome 1"/>
</dbReference>
<feature type="domain" description="PDZ" evidence="5">
    <location>
        <begin position="910"/>
        <end position="982"/>
    </location>
</feature>
<dbReference type="PROSITE" id="PS50106">
    <property type="entry name" value="PDZ"/>
    <property type="match status" value="3"/>
</dbReference>
<accession>A0A9W2ZH21</accession>
<dbReference type="AlphaFoldDB" id="A0A9W2ZH21"/>
<dbReference type="SUPFAM" id="SSF50156">
    <property type="entry name" value="PDZ domain-like"/>
    <property type="match status" value="3"/>
</dbReference>
<proteinExistence type="predicted"/>
<feature type="compositionally biased region" description="Polar residues" evidence="4">
    <location>
        <begin position="825"/>
        <end position="836"/>
    </location>
</feature>
<dbReference type="CDD" id="cd10834">
    <property type="entry name" value="PDZ2_PDZD7-like"/>
    <property type="match status" value="1"/>
</dbReference>
<feature type="compositionally biased region" description="Low complexity" evidence="4">
    <location>
        <begin position="455"/>
        <end position="464"/>
    </location>
</feature>
<dbReference type="GO" id="GO:0005886">
    <property type="term" value="C:plasma membrane"/>
    <property type="evidence" value="ECO:0007669"/>
    <property type="project" value="TreeGrafter"/>
</dbReference>
<dbReference type="InterPro" id="IPR001478">
    <property type="entry name" value="PDZ"/>
</dbReference>
<dbReference type="RefSeq" id="XP_055874210.1">
    <property type="nucleotide sequence ID" value="XM_056018235.1"/>
</dbReference>
<sequence length="1001" mass="112172">MVSKEDIRQFQNLSATLLTEREQIALHKCLQHFQRTRDTARLAKGTKEILDTPERSRLLAYIRAPMGKAERRRFDQYWGIHGEDNMAMSQDELVDKTEYLGRIATPPSSATSKERYVTIYGSRGDSMGFSIRGGSEVGLGIYVSHVKPGSCAAEAGLEVGDHIIRANGVDLRCVANSGAVKVLSSSALLNLVVIHRGKVPEWKVARERVLWFDVAQGRVVSSPPITERRSPSSLPRVLVERKVVINLTDVADFIGLNIRGGSEYGIGVYISRVDPGGQAARVGLSPGDQVVRVNDTDFKSITHTDAVDILRSSTHLIITIRSVGKYPVYKELCAEYTWSDGTYYNTSNISGFKAVHVPGPKNEGKRHIHRARTRESSIDQTPYGFSQTGEVQQFDDTDLDNIQAIEDLDQALEDESKLIYPEESDIKFRRHYEDSWQDIESIKENFTREEEDMTSSWINNNSSSNHRRQDSDLSDQLDYTTFLEQSALRAKLEGRKSASQEMSSVEIHHEPVIETFVEESVTDFSMSPRSPEHRVAVLPSQALTSFGSPKTSKPSSPQHSHYAEMDSFSRERVTTTEGIYSQVNDLTGRPPIEVYHQTNSIDSSSASSSPVYASVHKMVNKNNGGRDEISEEIFKSQLERLQERQSNLSTWEISKVAGESPPSSDNVSVISSNGSDKNKFGTWNSLKKKIGSIRIKGSAHKKRSQISRNEESPMGSMRQKGIFERSFGSQILNTPTSERYNLMGIFEDRARLLLPEDEYKAVIRHYHTYQSDKDLERFVRLLLTILDRPEKRTLLADVRNVVSPGHLNQFDTLLETNRVQLVARQSESSQNINGEKSGNKPPKPARSKPANQMNGKTGTYDLTELSRTSPSSRTLSFTTDDFRNKQLNVVLSEDTSRPRGNPVIKEDEEVVYISKHKMILGLELTGGRNHPDDKAIKIQNVRSNGAAADDQRLQPGVEITSIDGTSVDGMTSQEAELLLQKAFSHKNPTNLGIHIRHKHLI</sequence>
<dbReference type="GeneID" id="106076994"/>
<dbReference type="SMART" id="SM00228">
    <property type="entry name" value="PDZ"/>
    <property type="match status" value="3"/>
</dbReference>
<feature type="region of interest" description="Disordered" evidence="4">
    <location>
        <begin position="542"/>
        <end position="565"/>
    </location>
</feature>
<dbReference type="PANTHER" id="PTHR23116">
    <property type="entry name" value="PDZ DOMAIN CONTAINING WHIRLIN AND HARMONIN-RELATED"/>
    <property type="match status" value="1"/>
</dbReference>
<evidence type="ECO:0000256" key="4">
    <source>
        <dbReference type="SAM" id="MobiDB-lite"/>
    </source>
</evidence>
<keyword evidence="6" id="KW-1185">Reference proteome</keyword>
<organism evidence="6 7">
    <name type="scientific">Biomphalaria glabrata</name>
    <name type="common">Bloodfluke planorb</name>
    <name type="synonym">Freshwater snail</name>
    <dbReference type="NCBI Taxonomy" id="6526"/>
    <lineage>
        <taxon>Eukaryota</taxon>
        <taxon>Metazoa</taxon>
        <taxon>Spiralia</taxon>
        <taxon>Lophotrochozoa</taxon>
        <taxon>Mollusca</taxon>
        <taxon>Gastropoda</taxon>
        <taxon>Heterobranchia</taxon>
        <taxon>Euthyneura</taxon>
        <taxon>Panpulmonata</taxon>
        <taxon>Hygrophila</taxon>
        <taxon>Lymnaeoidea</taxon>
        <taxon>Planorbidae</taxon>
        <taxon>Biomphalaria</taxon>
    </lineage>
</organism>
<evidence type="ECO:0000256" key="1">
    <source>
        <dbReference type="ARBA" id="ARBA00004316"/>
    </source>
</evidence>
<evidence type="ECO:0000256" key="2">
    <source>
        <dbReference type="ARBA" id="ARBA00022737"/>
    </source>
</evidence>
<feature type="domain" description="PDZ" evidence="5">
    <location>
        <begin position="242"/>
        <end position="313"/>
    </location>
</feature>
<dbReference type="PANTHER" id="PTHR23116:SF29">
    <property type="entry name" value="PDZ DOMAIN-CONTAINING PROTEIN 7"/>
    <property type="match status" value="1"/>
</dbReference>
<feature type="region of interest" description="Disordered" evidence="4">
    <location>
        <begin position="448"/>
        <end position="472"/>
    </location>
</feature>
<dbReference type="FunFam" id="2.30.42.10:FF:000087">
    <property type="entry name" value="Whirlin a"/>
    <property type="match status" value="1"/>
</dbReference>
<gene>
    <name evidence="7" type="primary">LOC106076994</name>
</gene>
<evidence type="ECO:0000259" key="5">
    <source>
        <dbReference type="PROSITE" id="PS50106"/>
    </source>
</evidence>
<evidence type="ECO:0000313" key="7">
    <source>
        <dbReference type="RefSeq" id="XP_055874210.1"/>
    </source>
</evidence>
<keyword evidence="3" id="KW-0966">Cell projection</keyword>
<dbReference type="Pfam" id="PF00595">
    <property type="entry name" value="PDZ"/>
    <property type="match status" value="3"/>
</dbReference>
<dbReference type="Gene3D" id="1.20.1160.20">
    <property type="match status" value="2"/>
</dbReference>
<dbReference type="OrthoDB" id="10029564at2759"/>
<feature type="region of interest" description="Disordered" evidence="4">
    <location>
        <begin position="825"/>
        <end position="879"/>
    </location>
</feature>
<feature type="region of interest" description="Disordered" evidence="4">
    <location>
        <begin position="697"/>
        <end position="717"/>
    </location>
</feature>
<dbReference type="Gene3D" id="2.30.42.10">
    <property type="match status" value="3"/>
</dbReference>